<dbReference type="AlphaFoldDB" id="A0ABC8K065"/>
<feature type="compositionally biased region" description="Low complexity" evidence="3">
    <location>
        <begin position="87"/>
        <end position="98"/>
    </location>
</feature>
<evidence type="ECO:0000256" key="2">
    <source>
        <dbReference type="ARBA" id="ARBA00024341"/>
    </source>
</evidence>
<feature type="region of interest" description="Disordered" evidence="3">
    <location>
        <begin position="12"/>
        <end position="121"/>
    </location>
</feature>
<dbReference type="Proteomes" id="UP001642260">
    <property type="component" value="Unassembled WGS sequence"/>
</dbReference>
<dbReference type="PROSITE" id="PS50096">
    <property type="entry name" value="IQ"/>
    <property type="match status" value="1"/>
</dbReference>
<dbReference type="GO" id="GO:0005516">
    <property type="term" value="F:calmodulin binding"/>
    <property type="evidence" value="ECO:0007669"/>
    <property type="project" value="UniProtKB-KW"/>
</dbReference>
<evidence type="ECO:0000256" key="1">
    <source>
        <dbReference type="ARBA" id="ARBA00022860"/>
    </source>
</evidence>
<feature type="compositionally biased region" description="Pro residues" evidence="3">
    <location>
        <begin position="62"/>
        <end position="86"/>
    </location>
</feature>
<organism evidence="4 5">
    <name type="scientific">Eruca vesicaria subsp. sativa</name>
    <name type="common">Garden rocket</name>
    <name type="synonym">Eruca sativa</name>
    <dbReference type="NCBI Taxonomy" id="29727"/>
    <lineage>
        <taxon>Eukaryota</taxon>
        <taxon>Viridiplantae</taxon>
        <taxon>Streptophyta</taxon>
        <taxon>Embryophyta</taxon>
        <taxon>Tracheophyta</taxon>
        <taxon>Spermatophyta</taxon>
        <taxon>Magnoliopsida</taxon>
        <taxon>eudicotyledons</taxon>
        <taxon>Gunneridae</taxon>
        <taxon>Pentapetalae</taxon>
        <taxon>rosids</taxon>
        <taxon>malvids</taxon>
        <taxon>Brassicales</taxon>
        <taxon>Brassicaceae</taxon>
        <taxon>Brassiceae</taxon>
        <taxon>Eruca</taxon>
    </lineage>
</organism>
<feature type="region of interest" description="Disordered" evidence="3">
    <location>
        <begin position="491"/>
        <end position="555"/>
    </location>
</feature>
<gene>
    <name evidence="4" type="ORF">ERUC_LOCUS16945</name>
</gene>
<dbReference type="InterPro" id="IPR000048">
    <property type="entry name" value="IQ_motif_EF-hand-BS"/>
</dbReference>
<feature type="compositionally biased region" description="Low complexity" evidence="3">
    <location>
        <begin position="395"/>
        <end position="404"/>
    </location>
</feature>
<name>A0ABC8K065_ERUVS</name>
<accession>A0ABC8K065</accession>
<evidence type="ECO:0000313" key="4">
    <source>
        <dbReference type="EMBL" id="CAH8346531.1"/>
    </source>
</evidence>
<comment type="caution">
    <text evidence="4">The sequence shown here is derived from an EMBL/GenBank/DDBJ whole genome shotgun (WGS) entry which is preliminary data.</text>
</comment>
<keyword evidence="5" id="KW-1185">Reference proteome</keyword>
<dbReference type="SMART" id="SM00015">
    <property type="entry name" value="IQ"/>
    <property type="match status" value="1"/>
</dbReference>
<feature type="compositionally biased region" description="Pro residues" evidence="3">
    <location>
        <begin position="99"/>
        <end position="110"/>
    </location>
</feature>
<proteinExistence type="inferred from homology"/>
<feature type="region of interest" description="Disordered" evidence="3">
    <location>
        <begin position="336"/>
        <end position="456"/>
    </location>
</feature>
<dbReference type="PANTHER" id="PTHR32295">
    <property type="entry name" value="IQ-DOMAIN 5-RELATED"/>
    <property type="match status" value="1"/>
</dbReference>
<keyword evidence="1" id="KW-0112">Calmodulin-binding</keyword>
<dbReference type="EMBL" id="CAKOAT010153378">
    <property type="protein sequence ID" value="CAH8346531.1"/>
    <property type="molecule type" value="Genomic_DNA"/>
</dbReference>
<protein>
    <submittedName>
        <fullName evidence="4">Uncharacterized protein</fullName>
    </submittedName>
</protein>
<evidence type="ECO:0000313" key="5">
    <source>
        <dbReference type="Proteomes" id="UP001642260"/>
    </source>
</evidence>
<evidence type="ECO:0000256" key="3">
    <source>
        <dbReference type="SAM" id="MobiDB-lite"/>
    </source>
</evidence>
<dbReference type="PANTHER" id="PTHR32295:SF214">
    <property type="entry name" value="PROTEIN IQ-DOMAIN 4"/>
    <property type="match status" value="1"/>
</dbReference>
<comment type="similarity">
    <text evidence="2">Belongs to the IQD family.</text>
</comment>
<feature type="compositionally biased region" description="Polar residues" evidence="3">
    <location>
        <begin position="422"/>
        <end position="443"/>
    </location>
</feature>
<sequence>MGKGWLTCVSASCLSTGKDKKNQKPEKEKKKWFGKQKSRESIEFSLEETPPVDPSSSSITRPSPPPPPLPDFVPQPLLPPPSPLPQLPGLTPQPLFPLSSPPPPPLPFQPSPSNKGYGASKEAKTRQALALASAVAAEAAVVAAHAAVEVARLTTNTSTRQIVESKEEAAIIKIQNAYRCYKARQTLRMLRGMVRLKTLLQGKYVKRQMNAMLSSMQTLTRLQTQIQARRNRLSEENKARHMLIQQKGHQKERQNQNLIIGGDFDSSNKSKAQIKAQFVNRKEASVRRERALAYAYSHQQTWRNSTKLPHQTMMNADTPHWGWSWLDRWMTSRPWEAQSNDDPASLKCENSIKTSPARSKEPKSGSQKAIQSEGVNRRHSIGGRSSKNVKDDESLGSSLSRRSSFGNTETEKSKASEETSSNMTNPQPLKKSNSSVETASNLGNPRLLKKPKASVGTAKTVVNTQAMKSKDSVGTTRYLANTQVLKSTVSVGSTSNLGSQKKAVSDKNERQQMVLPKKRLSPSNSLGTTKKVLDSDKATIGAANGEKKRRNVSNG</sequence>
<feature type="compositionally biased region" description="Polar residues" evidence="3">
    <location>
        <begin position="364"/>
        <end position="374"/>
    </location>
</feature>
<feature type="compositionally biased region" description="Basic and acidic residues" evidence="3">
    <location>
        <begin position="17"/>
        <end position="42"/>
    </location>
</feature>
<reference evidence="4 5" key="1">
    <citation type="submission" date="2022-03" db="EMBL/GenBank/DDBJ databases">
        <authorList>
            <person name="Macdonald S."/>
            <person name="Ahmed S."/>
            <person name="Newling K."/>
        </authorList>
    </citation>
    <scope>NUCLEOTIDE SEQUENCE [LARGE SCALE GENOMIC DNA]</scope>
</reference>